<keyword evidence="4" id="KW-1185">Reference proteome</keyword>
<dbReference type="Pfam" id="PF02668">
    <property type="entry name" value="TauD"/>
    <property type="match status" value="1"/>
</dbReference>
<keyword evidence="1" id="KW-0560">Oxidoreductase</keyword>
<dbReference type="GO" id="GO:0016491">
    <property type="term" value="F:oxidoreductase activity"/>
    <property type="evidence" value="ECO:0007669"/>
    <property type="project" value="UniProtKB-KW"/>
</dbReference>
<reference evidence="3" key="1">
    <citation type="submission" date="2018-04" db="EMBL/GenBank/DDBJ databases">
        <title>Whole genome sequencing of Hypsizygus marmoreus.</title>
        <authorList>
            <person name="Choi I.-G."/>
            <person name="Min B."/>
            <person name="Kim J.-G."/>
            <person name="Kim S."/>
            <person name="Oh Y.-L."/>
            <person name="Kong W.-S."/>
            <person name="Park H."/>
            <person name="Jeong J."/>
            <person name="Song E.-S."/>
        </authorList>
    </citation>
    <scope>NUCLEOTIDE SEQUENCE [LARGE SCALE GENOMIC DNA]</scope>
    <source>
        <strain evidence="3">51987-8</strain>
    </source>
</reference>
<dbReference type="PANTHER" id="PTHR10696:SF54">
    <property type="entry name" value="FAMILY OXIDOREDUCTASE, PUTATIVE (AFU_ORTHOLOGUE AFUA_4G13850)-RELATED"/>
    <property type="match status" value="1"/>
</dbReference>
<evidence type="ECO:0000313" key="4">
    <source>
        <dbReference type="Proteomes" id="UP000076154"/>
    </source>
</evidence>
<feature type="domain" description="TauD/TfdA-like" evidence="2">
    <location>
        <begin position="119"/>
        <end position="373"/>
    </location>
</feature>
<dbReference type="Gene3D" id="3.60.130.10">
    <property type="entry name" value="Clavaminate synthase-like"/>
    <property type="match status" value="1"/>
</dbReference>
<dbReference type="Proteomes" id="UP000076154">
    <property type="component" value="Unassembled WGS sequence"/>
</dbReference>
<protein>
    <recommendedName>
        <fullName evidence="2">TauD/TfdA-like domain-containing protein</fullName>
    </recommendedName>
</protein>
<dbReference type="InParanoid" id="A0A369JYU1"/>
<dbReference type="STRING" id="39966.A0A369JYU1"/>
<evidence type="ECO:0000259" key="2">
    <source>
        <dbReference type="Pfam" id="PF02668"/>
    </source>
</evidence>
<accession>A0A369JYU1</accession>
<dbReference type="AlphaFoldDB" id="A0A369JYU1"/>
<dbReference type="PANTHER" id="PTHR10696">
    <property type="entry name" value="GAMMA-BUTYROBETAINE HYDROXYLASE-RELATED"/>
    <property type="match status" value="1"/>
</dbReference>
<dbReference type="InterPro" id="IPR050411">
    <property type="entry name" value="AlphaKG_dependent_hydroxylases"/>
</dbReference>
<evidence type="ECO:0000256" key="1">
    <source>
        <dbReference type="ARBA" id="ARBA00023002"/>
    </source>
</evidence>
<dbReference type="SUPFAM" id="SSF51197">
    <property type="entry name" value="Clavaminate synthase-like"/>
    <property type="match status" value="1"/>
</dbReference>
<gene>
    <name evidence="3" type="ORF">Hypma_006210</name>
</gene>
<sequence length="423" mass="47541">MAAVAVQHVTDALKNTLHLSSPKVEPTLEKAKNVVVPKQPDIEYHPHEDQWKARTAKRLAEDPSLPNTPLPEGFPKSLDSPLVWQGSDWKEEKEWVYELNADQLKEIDDALKHFRGLDKPLGYISTETFPLPTVGPILADLSREIHTGRGFFVLRTIPVDSYTREENAIIYAGVSSYVGALRAVQDGKSVIAHIKDLSQTHPANIIGAPAYTTDKQVYHTDAGDIIALFALETAAEGGTSRISSSWKVYNELAETRPDLIKTLSDPWPLDGFGGDPAYTTRPLLFYHDSRIIIQYARRLFTGFLGLPRSANIPPITEAQAEALDALHFLGEKYALGLNFQKGDIQYINNLSVFHARDAFTDTPDKTRHLLRLWLRNEELAWKTPKELEANWKRLYYSITADEQRFPLEVEIRQASRGGGAKYS</sequence>
<dbReference type="EMBL" id="LUEZ02000040">
    <property type="protein sequence ID" value="RDB25525.1"/>
    <property type="molecule type" value="Genomic_DNA"/>
</dbReference>
<proteinExistence type="predicted"/>
<dbReference type="OrthoDB" id="272271at2759"/>
<comment type="caution">
    <text evidence="3">The sequence shown here is derived from an EMBL/GenBank/DDBJ whole genome shotgun (WGS) entry which is preliminary data.</text>
</comment>
<dbReference type="InterPro" id="IPR042098">
    <property type="entry name" value="TauD-like_sf"/>
</dbReference>
<evidence type="ECO:0000313" key="3">
    <source>
        <dbReference type="EMBL" id="RDB25525.1"/>
    </source>
</evidence>
<dbReference type="FunFam" id="3.60.130.10:FF:000011">
    <property type="entry name" value="Taurine catabolism dioxygenase TauD"/>
    <property type="match status" value="1"/>
</dbReference>
<dbReference type="InterPro" id="IPR003819">
    <property type="entry name" value="TauD/TfdA-like"/>
</dbReference>
<name>A0A369JYU1_HYPMA</name>
<organism evidence="3 4">
    <name type="scientific">Hypsizygus marmoreus</name>
    <name type="common">White beech mushroom</name>
    <name type="synonym">Agaricus marmoreus</name>
    <dbReference type="NCBI Taxonomy" id="39966"/>
    <lineage>
        <taxon>Eukaryota</taxon>
        <taxon>Fungi</taxon>
        <taxon>Dikarya</taxon>
        <taxon>Basidiomycota</taxon>
        <taxon>Agaricomycotina</taxon>
        <taxon>Agaricomycetes</taxon>
        <taxon>Agaricomycetidae</taxon>
        <taxon>Agaricales</taxon>
        <taxon>Tricholomatineae</taxon>
        <taxon>Lyophyllaceae</taxon>
        <taxon>Hypsizygus</taxon>
    </lineage>
</organism>